<proteinExistence type="predicted"/>
<dbReference type="Proteomes" id="UP001385951">
    <property type="component" value="Unassembled WGS sequence"/>
</dbReference>
<keyword evidence="1" id="KW-0472">Membrane</keyword>
<evidence type="ECO:0000256" key="1">
    <source>
        <dbReference type="SAM" id="Phobius"/>
    </source>
</evidence>
<dbReference type="GO" id="GO:0006506">
    <property type="term" value="P:GPI anchor biosynthetic process"/>
    <property type="evidence" value="ECO:0007669"/>
    <property type="project" value="InterPro"/>
</dbReference>
<dbReference type="EMBL" id="JASBNA010000003">
    <property type="protein sequence ID" value="KAK7693010.1"/>
    <property type="molecule type" value="Genomic_DNA"/>
</dbReference>
<keyword evidence="3" id="KW-1185">Reference proteome</keyword>
<evidence type="ECO:0008006" key="4">
    <source>
        <dbReference type="Google" id="ProtNLM"/>
    </source>
</evidence>
<reference evidence="2 3" key="1">
    <citation type="submission" date="2022-09" db="EMBL/GenBank/DDBJ databases">
        <authorList>
            <person name="Palmer J.M."/>
        </authorList>
    </citation>
    <scope>NUCLEOTIDE SEQUENCE [LARGE SCALE GENOMIC DNA]</scope>
    <source>
        <strain evidence="2 3">DSM 7382</strain>
    </source>
</reference>
<dbReference type="AlphaFoldDB" id="A0AAW0GUH6"/>
<dbReference type="GO" id="GO:0051377">
    <property type="term" value="F:mannose-ethanolamine phosphotransferase activity"/>
    <property type="evidence" value="ECO:0007669"/>
    <property type="project" value="TreeGrafter"/>
</dbReference>
<gene>
    <name evidence="2" type="ORF">QCA50_002575</name>
</gene>
<dbReference type="GO" id="GO:0005789">
    <property type="term" value="C:endoplasmic reticulum membrane"/>
    <property type="evidence" value="ECO:0007669"/>
    <property type="project" value="TreeGrafter"/>
</dbReference>
<dbReference type="SUPFAM" id="SSF53649">
    <property type="entry name" value="Alkaline phosphatase-like"/>
    <property type="match status" value="1"/>
</dbReference>
<sequence>MRFQGSTYILYWLLTIHVIGIWLFVRGFLLTRLALSEVNSCDPSAETCSLPPSYNRAVVIIIDSLRFDFISPNPPVPPSSYYHHVLKAPAELSKSYPDRSTILCAFSDPTTTTSQRIKGITTGSLPTFVEMGYNFGAPSVLEDSLIRQLHSLGKRQIDSFYWRRHLDFGLSNIFRSQHHIPLQRI</sequence>
<protein>
    <recommendedName>
        <fullName evidence="4">GPI ethanolamine phosphate transferase 1</fullName>
    </recommendedName>
</protein>
<feature type="transmembrane region" description="Helical" evidence="1">
    <location>
        <begin position="6"/>
        <end position="25"/>
    </location>
</feature>
<keyword evidence="1" id="KW-1133">Transmembrane helix</keyword>
<keyword evidence="1" id="KW-0812">Transmembrane</keyword>
<dbReference type="PANTHER" id="PTHR23071:SF1">
    <property type="entry name" value="GPI ETHANOLAMINE PHOSPHATE TRANSFERASE 3"/>
    <property type="match status" value="1"/>
</dbReference>
<organism evidence="2 3">
    <name type="scientific">Cerrena zonata</name>
    <dbReference type="NCBI Taxonomy" id="2478898"/>
    <lineage>
        <taxon>Eukaryota</taxon>
        <taxon>Fungi</taxon>
        <taxon>Dikarya</taxon>
        <taxon>Basidiomycota</taxon>
        <taxon>Agaricomycotina</taxon>
        <taxon>Agaricomycetes</taxon>
        <taxon>Polyporales</taxon>
        <taxon>Cerrenaceae</taxon>
        <taxon>Cerrena</taxon>
    </lineage>
</organism>
<evidence type="ECO:0000313" key="3">
    <source>
        <dbReference type="Proteomes" id="UP001385951"/>
    </source>
</evidence>
<accession>A0AAW0GUH6</accession>
<comment type="caution">
    <text evidence="2">The sequence shown here is derived from an EMBL/GenBank/DDBJ whole genome shotgun (WGS) entry which is preliminary data.</text>
</comment>
<dbReference type="InterPro" id="IPR017850">
    <property type="entry name" value="Alkaline_phosphatase_core_sf"/>
</dbReference>
<evidence type="ECO:0000313" key="2">
    <source>
        <dbReference type="EMBL" id="KAK7693010.1"/>
    </source>
</evidence>
<dbReference type="PANTHER" id="PTHR23071">
    <property type="entry name" value="PHOSPHATIDYLINOSITOL GLYCAN"/>
    <property type="match status" value="1"/>
</dbReference>
<name>A0AAW0GUH6_9APHY</name>
<dbReference type="InterPro" id="IPR039524">
    <property type="entry name" value="PIGO/GPI13"/>
</dbReference>